<protein>
    <submittedName>
        <fullName evidence="1">Uncharacterized protein</fullName>
    </submittedName>
</protein>
<accession>A0ABM8AVL2</accession>
<dbReference type="EMBL" id="AP026708">
    <property type="protein sequence ID" value="BDQ35595.1"/>
    <property type="molecule type" value="Genomic_DNA"/>
</dbReference>
<gene>
    <name evidence="1" type="ORF">JCM14722_31370</name>
</gene>
<sequence length="287" mass="32224">MFDYAHGSDSNGAFVSLNSYTAGETGFLDVPRPRKEFRQQKLGIYLLSDLFSASFMGKSHFVKDRQLVDLARDKRVSFTGETFDQWDLDVLLYCAMRTVTNRDSQGKIQVNPADVLRETGLRNFDENRDRVYASLFRLHTGSLLIEGKGYRYMTRLIDRVLLDQSKECCLVEVNGDVVNSLRNECNLRLAVESRFSMKRSGLAKWLHGAVLVFKGGFKADIGSLHSLCGASNRTRHLFPHMLGKALASLEEAGVITSWHIEGRKLMVLPGSRQMIETACGFIPSGTV</sequence>
<evidence type="ECO:0000313" key="2">
    <source>
        <dbReference type="Proteomes" id="UP001061361"/>
    </source>
</evidence>
<keyword evidence="2" id="KW-1185">Reference proteome</keyword>
<name>A0ABM8AVL2_9BACT</name>
<reference evidence="1" key="1">
    <citation type="submission" date="2022-08" db="EMBL/GenBank/DDBJ databases">
        <title>Genome Sequence of the sulphate-reducing bacterium, Pseudodesulfovibrio portus JCM14722.</title>
        <authorList>
            <person name="Kondo R."/>
            <person name="Kataoka T."/>
        </authorList>
    </citation>
    <scope>NUCLEOTIDE SEQUENCE</scope>
    <source>
        <strain evidence="1">JCM 14722</strain>
    </source>
</reference>
<evidence type="ECO:0000313" key="1">
    <source>
        <dbReference type="EMBL" id="BDQ35595.1"/>
    </source>
</evidence>
<proteinExistence type="predicted"/>
<dbReference type="RefSeq" id="WP_264982489.1">
    <property type="nucleotide sequence ID" value="NZ_AP026708.1"/>
</dbReference>
<dbReference type="Proteomes" id="UP001061361">
    <property type="component" value="Chromosome"/>
</dbReference>
<organism evidence="1 2">
    <name type="scientific">Pseudodesulfovibrio portus</name>
    <dbReference type="NCBI Taxonomy" id="231439"/>
    <lineage>
        <taxon>Bacteria</taxon>
        <taxon>Pseudomonadati</taxon>
        <taxon>Thermodesulfobacteriota</taxon>
        <taxon>Desulfovibrionia</taxon>
        <taxon>Desulfovibrionales</taxon>
        <taxon>Desulfovibrionaceae</taxon>
    </lineage>
</organism>